<dbReference type="RefSeq" id="WP_262597483.1">
    <property type="nucleotide sequence ID" value="NZ_CP103300.1"/>
</dbReference>
<sequence>MAKSKCLLTLAWRVNVLVIKYLVDFYQQRPWAMPNSGWSLQNLKWIIVINENGFFHEVIQHTSKDEPAGIPQLLPSPIARSGINSHEHPFQLWDHAGFVTGHSENNHNQAKMQHENFIRLVQCIYKNTSDLAIFALIQFLTMPKEKNKLKSHRLFSKMLKSGNITFQLKGDSTLLCHRPVVYKYLSAHPLKPSGHEGQCLVCGQSGTIIKTHGKFKNIKGTSASGAPLITVNHHTNTAFGAYALEAAFGAPTCDSCHFKYSSALRELLKGGSQNKIQWGDFTVLFWSSYSKFDHIFKKLLIGKPEYPPEPIRSLSDRISKLNNNDVFYLLVLHGRGRRIVCWYEGKYSLEQVKKHCNHWLQESAPTETFPLMGIQPFIVTFFGCQYSSNKKRHILHQVNKYILINTLLLLVDRVSITLPTEKVNKRLNKQGATKLNSRLLLFFLYCSGVKDKKLKENIGEVYGKLVALLEYCQKTSRSQSNTIRCSSAVIASPQQALPLFWQLNQHHLNVIGLFSPGLRVNLEKMITETSTQLGIPPASLNSYEQLFFWVGYHSQKCMLYSKKSLCAP</sequence>
<keyword evidence="2" id="KW-1185">Reference proteome</keyword>
<dbReference type="Proteomes" id="UP001163255">
    <property type="component" value="Chromosome"/>
</dbReference>
<evidence type="ECO:0000313" key="1">
    <source>
        <dbReference type="EMBL" id="UYM15458.1"/>
    </source>
</evidence>
<reference evidence="1" key="1">
    <citation type="submission" date="2022-10" db="EMBL/GenBank/DDBJ databases">
        <title>Completed Genome Sequence of two octocoral isolated bacterium, Endozoicomonas euniceicola EF212T and Endozoicomonas gorgoniicola PS125T.</title>
        <authorList>
            <person name="Chiou Y.-J."/>
            <person name="Chen Y.-H."/>
        </authorList>
    </citation>
    <scope>NUCLEOTIDE SEQUENCE</scope>
    <source>
        <strain evidence="1">EF212</strain>
    </source>
</reference>
<evidence type="ECO:0000313" key="2">
    <source>
        <dbReference type="Proteomes" id="UP001163255"/>
    </source>
</evidence>
<organism evidence="1 2">
    <name type="scientific">Endozoicomonas euniceicola</name>
    <dbReference type="NCBI Taxonomy" id="1234143"/>
    <lineage>
        <taxon>Bacteria</taxon>
        <taxon>Pseudomonadati</taxon>
        <taxon>Pseudomonadota</taxon>
        <taxon>Gammaproteobacteria</taxon>
        <taxon>Oceanospirillales</taxon>
        <taxon>Endozoicomonadaceae</taxon>
        <taxon>Endozoicomonas</taxon>
    </lineage>
</organism>
<accession>A0ABY6GRS8</accession>
<dbReference type="InterPro" id="IPR010144">
    <property type="entry name" value="CRISPR-assoc_prot_Csd1-typ"/>
</dbReference>
<proteinExistence type="predicted"/>
<protein>
    <submittedName>
        <fullName evidence="1">Type I-C CRISPR-associated protein Cas8c/Csd1</fullName>
    </submittedName>
</protein>
<dbReference type="EMBL" id="CP103300">
    <property type="protein sequence ID" value="UYM15458.1"/>
    <property type="molecule type" value="Genomic_DNA"/>
</dbReference>
<dbReference type="Pfam" id="PF09709">
    <property type="entry name" value="Cas_Csd1"/>
    <property type="match status" value="2"/>
</dbReference>
<gene>
    <name evidence="1" type="ORF">NX720_21820</name>
</gene>
<name>A0ABY6GRS8_9GAMM</name>